<proteinExistence type="predicted"/>
<name>D1ARY8_SEBTE</name>
<geneLocation type="plasmid" evidence="1 2">
    <name>pSTERM01</name>
</geneLocation>
<dbReference type="Proteomes" id="UP000000845">
    <property type="component" value="Plasmid pSTERM01"/>
</dbReference>
<sequence length="93" mass="11544">MNYNYYYFFKGIRKIEKINEWFEYVFSKNPRILLVHTAPVTFNIDNTTYTIRYKEKWDLIYCIKLHGVTSYIEHSHYLLKIENFLNKLKDTKY</sequence>
<dbReference type="EMBL" id="CP001740">
    <property type="protein sequence ID" value="ACZ10975.1"/>
    <property type="molecule type" value="Genomic_DNA"/>
</dbReference>
<evidence type="ECO:0000313" key="2">
    <source>
        <dbReference type="Proteomes" id="UP000000845"/>
    </source>
</evidence>
<dbReference type="HOGENOM" id="CLU_2397909_0_0_0"/>
<evidence type="ECO:0000313" key="1">
    <source>
        <dbReference type="EMBL" id="ACZ10975.1"/>
    </source>
</evidence>
<protein>
    <submittedName>
        <fullName evidence="1">Uncharacterized protein</fullName>
    </submittedName>
</protein>
<organism evidence="1 2">
    <name type="scientific">Sebaldella termitidis (strain ATCC 33386 / NCTC 11300)</name>
    <dbReference type="NCBI Taxonomy" id="526218"/>
    <lineage>
        <taxon>Bacteria</taxon>
        <taxon>Fusobacteriati</taxon>
        <taxon>Fusobacteriota</taxon>
        <taxon>Fusobacteriia</taxon>
        <taxon>Fusobacteriales</taxon>
        <taxon>Leptotrichiaceae</taxon>
        <taxon>Sebaldella</taxon>
    </lineage>
</organism>
<dbReference type="AlphaFoldDB" id="D1ARY8"/>
<reference evidence="1 2" key="1">
    <citation type="journal article" date="2010" name="Stand. Genomic Sci.">
        <title>Complete genome sequence of Sebaldella termitidis type strain (NCTC 11300).</title>
        <authorList>
            <person name="Harmon-Smith M."/>
            <person name="Celia L."/>
            <person name="Chertkov O."/>
            <person name="Lapidus A."/>
            <person name="Copeland A."/>
            <person name="Glavina Del Rio T."/>
            <person name="Nolan M."/>
            <person name="Lucas S."/>
            <person name="Tice H."/>
            <person name="Cheng J.F."/>
            <person name="Han C."/>
            <person name="Detter J.C."/>
            <person name="Bruce D."/>
            <person name="Goodwin L."/>
            <person name="Pitluck S."/>
            <person name="Pati A."/>
            <person name="Liolios K."/>
            <person name="Ivanova N."/>
            <person name="Mavromatis K."/>
            <person name="Mikhailova N."/>
            <person name="Chen A."/>
            <person name="Palaniappan K."/>
            <person name="Land M."/>
            <person name="Hauser L."/>
            <person name="Chang Y.J."/>
            <person name="Jeffries C.D."/>
            <person name="Brettin T."/>
            <person name="Goker M."/>
            <person name="Beck B."/>
            <person name="Bristow J."/>
            <person name="Eisen J.A."/>
            <person name="Markowitz V."/>
            <person name="Hugenholtz P."/>
            <person name="Kyrpides N.C."/>
            <person name="Klenk H.P."/>
            <person name="Chen F."/>
        </authorList>
    </citation>
    <scope>NUCLEOTIDE SEQUENCE [LARGE SCALE GENOMIC DNA]</scope>
    <source>
        <strain evidence="2">ATCC 33386 / NCTC 11300</strain>
        <plasmid evidence="2">Plasmid pSTERM01</plasmid>
    </source>
</reference>
<accession>D1ARY8</accession>
<keyword evidence="2" id="KW-1185">Reference proteome</keyword>
<keyword evidence="1" id="KW-0614">Plasmid</keyword>
<gene>
    <name evidence="1" type="ORF">Sterm_4143</name>
</gene>
<dbReference type="KEGG" id="str:Sterm_4143"/>